<comment type="function">
    <text evidence="1 9">Involved in pre-mRNA splicing.</text>
</comment>
<dbReference type="OrthoDB" id="199717at2759"/>
<dbReference type="PANTHER" id="PTHR13264">
    <property type="entry name" value="GCIP-INTERACTING PROTEIN P29"/>
    <property type="match status" value="1"/>
</dbReference>
<evidence type="ECO:0000256" key="2">
    <source>
        <dbReference type="ARBA" id="ARBA00004123"/>
    </source>
</evidence>
<reference evidence="11 12" key="1">
    <citation type="submission" date="2017-03" db="EMBL/GenBank/DDBJ databases">
        <title>Genomes of endolithic fungi from Antarctica.</title>
        <authorList>
            <person name="Coleine C."/>
            <person name="Masonjones S."/>
            <person name="Stajich J.E."/>
        </authorList>
    </citation>
    <scope>NUCLEOTIDE SEQUENCE [LARGE SCALE GENOMIC DNA]</scope>
    <source>
        <strain evidence="11 12">CCFEE 6315</strain>
    </source>
</reference>
<dbReference type="AlphaFoldDB" id="A0A4U0TU57"/>
<proteinExistence type="inferred from homology"/>
<comment type="subcellular location">
    <subcellularLocation>
        <location evidence="2 9">Nucleus</location>
    </subcellularLocation>
</comment>
<evidence type="ECO:0000256" key="4">
    <source>
        <dbReference type="ARBA" id="ARBA00014745"/>
    </source>
</evidence>
<evidence type="ECO:0000256" key="1">
    <source>
        <dbReference type="ARBA" id="ARBA00003777"/>
    </source>
</evidence>
<sequence length="321" mass="36079">MPTPLKRKGSPSLEEDAESSKRRFAEAAQAEEKDVPDQSQSAADAESPAPISTTPVPPSASSSSATQAPTDRAARFAALRARNLTSRKANLLETKNEAKRQTTDPTHLTALNRKRDIAQHKLLKATTEENGEDFERKRAWDWTIEESERWDLKMAEKQRARDNVAFQDYGQEAGKVYERQVGMMEKAGLEERKAAYEREKAAALDRAVRSGGLEIVEAPDGELIAVDKDGTFYSTAEGATTAQHLQNSKPSKDAVDRLVADIRKAEEVRMKKRRDRGKEDEGDRDVTYINEKNKQFNLKLARFYNKYTADIRESFERGTAI</sequence>
<accession>A0A4U0TU57</accession>
<keyword evidence="5 9" id="KW-0507">mRNA processing</keyword>
<evidence type="ECO:0000313" key="12">
    <source>
        <dbReference type="Proteomes" id="UP000308549"/>
    </source>
</evidence>
<dbReference type="GO" id="GO:0000398">
    <property type="term" value="P:mRNA splicing, via spliceosome"/>
    <property type="evidence" value="ECO:0007669"/>
    <property type="project" value="UniProtKB-UniRule"/>
</dbReference>
<dbReference type="GO" id="GO:0000974">
    <property type="term" value="C:Prp19 complex"/>
    <property type="evidence" value="ECO:0007669"/>
    <property type="project" value="TreeGrafter"/>
</dbReference>
<dbReference type="GO" id="GO:0071014">
    <property type="term" value="C:post-mRNA release spliceosomal complex"/>
    <property type="evidence" value="ECO:0007669"/>
    <property type="project" value="TreeGrafter"/>
</dbReference>
<protein>
    <recommendedName>
        <fullName evidence="4 9">Pre-mRNA-splicing factor SYF2</fullName>
    </recommendedName>
</protein>
<evidence type="ECO:0000256" key="5">
    <source>
        <dbReference type="ARBA" id="ARBA00022664"/>
    </source>
</evidence>
<evidence type="ECO:0000256" key="6">
    <source>
        <dbReference type="ARBA" id="ARBA00022728"/>
    </source>
</evidence>
<comment type="similarity">
    <text evidence="3 9">Belongs to the SYF2 family.</text>
</comment>
<organism evidence="11 12">
    <name type="scientific">Salinomyces thailandicus</name>
    <dbReference type="NCBI Taxonomy" id="706561"/>
    <lineage>
        <taxon>Eukaryota</taxon>
        <taxon>Fungi</taxon>
        <taxon>Dikarya</taxon>
        <taxon>Ascomycota</taxon>
        <taxon>Pezizomycotina</taxon>
        <taxon>Dothideomycetes</taxon>
        <taxon>Dothideomycetidae</taxon>
        <taxon>Mycosphaerellales</taxon>
        <taxon>Teratosphaeriaceae</taxon>
        <taxon>Salinomyces</taxon>
    </lineage>
</organism>
<feature type="compositionally biased region" description="Low complexity" evidence="10">
    <location>
        <begin position="47"/>
        <end position="82"/>
    </location>
</feature>
<keyword evidence="6 9" id="KW-0747">Spliceosome</keyword>
<keyword evidence="12" id="KW-1185">Reference proteome</keyword>
<dbReference type="PANTHER" id="PTHR13264:SF5">
    <property type="entry name" value="PRE-MRNA-SPLICING FACTOR SYF2"/>
    <property type="match status" value="1"/>
</dbReference>
<evidence type="ECO:0000256" key="9">
    <source>
        <dbReference type="RuleBase" id="RU367148"/>
    </source>
</evidence>
<evidence type="ECO:0000256" key="7">
    <source>
        <dbReference type="ARBA" id="ARBA00023187"/>
    </source>
</evidence>
<evidence type="ECO:0000256" key="3">
    <source>
        <dbReference type="ARBA" id="ARBA00010028"/>
    </source>
</evidence>
<comment type="subunit">
    <text evidence="9">May be part of a spliceosome complex.</text>
</comment>
<evidence type="ECO:0000256" key="10">
    <source>
        <dbReference type="SAM" id="MobiDB-lite"/>
    </source>
</evidence>
<dbReference type="InterPro" id="IPR013260">
    <property type="entry name" value="mRNA_splic_SYF2"/>
</dbReference>
<dbReference type="Proteomes" id="UP000308549">
    <property type="component" value="Unassembled WGS sequence"/>
</dbReference>
<comment type="caution">
    <text evidence="11">The sequence shown here is derived from an EMBL/GenBank/DDBJ whole genome shotgun (WGS) entry which is preliminary data.</text>
</comment>
<dbReference type="EMBL" id="NAJL01000036">
    <property type="protein sequence ID" value="TKA25345.1"/>
    <property type="molecule type" value="Genomic_DNA"/>
</dbReference>
<feature type="compositionally biased region" description="Basic and acidic residues" evidence="10">
    <location>
        <begin position="18"/>
        <end position="36"/>
    </location>
</feature>
<evidence type="ECO:0000256" key="8">
    <source>
        <dbReference type="ARBA" id="ARBA00023242"/>
    </source>
</evidence>
<name>A0A4U0TU57_9PEZI</name>
<dbReference type="Pfam" id="PF08231">
    <property type="entry name" value="SYF2"/>
    <property type="match status" value="1"/>
</dbReference>
<keyword evidence="7 9" id="KW-0508">mRNA splicing</keyword>
<gene>
    <name evidence="11" type="ORF">B0A50_06249</name>
</gene>
<feature type="region of interest" description="Disordered" evidence="10">
    <location>
        <begin position="1"/>
        <end position="113"/>
    </location>
</feature>
<keyword evidence="8 9" id="KW-0539">Nucleus</keyword>
<dbReference type="GO" id="GO:0071013">
    <property type="term" value="C:catalytic step 2 spliceosome"/>
    <property type="evidence" value="ECO:0007669"/>
    <property type="project" value="TreeGrafter"/>
</dbReference>
<evidence type="ECO:0000313" key="11">
    <source>
        <dbReference type="EMBL" id="TKA25345.1"/>
    </source>
</evidence>